<keyword evidence="1" id="KW-0560">Oxidoreductase</keyword>
<proteinExistence type="predicted"/>
<accession>A0AAD6V5V4</accession>
<dbReference type="SUPFAM" id="SSF51735">
    <property type="entry name" value="NAD(P)-binding Rossmann-fold domains"/>
    <property type="match status" value="1"/>
</dbReference>
<sequence>MNVGRLILACRNVDAGNIAVTEIIEATGCSGIVTYWPIDFASFDSVREFAHRVDVEKLRIDILVGNAAIMTSKWGTTEDGWETMLQADYLSHVLLTVLLLPYMAHRPVQTRSPNLA</sequence>
<keyword evidence="3" id="KW-1185">Reference proteome</keyword>
<dbReference type="PANTHER" id="PTHR43157">
    <property type="entry name" value="PHOSPHATIDYLINOSITOL-GLYCAN BIOSYNTHESIS CLASS F PROTEIN-RELATED"/>
    <property type="match status" value="1"/>
</dbReference>
<protein>
    <submittedName>
        <fullName evidence="2">Short-chain dehydrogenase</fullName>
    </submittedName>
</protein>
<evidence type="ECO:0000313" key="3">
    <source>
        <dbReference type="Proteomes" id="UP001219525"/>
    </source>
</evidence>
<dbReference type="InterPro" id="IPR036291">
    <property type="entry name" value="NAD(P)-bd_dom_sf"/>
</dbReference>
<dbReference type="InterPro" id="IPR002347">
    <property type="entry name" value="SDR_fam"/>
</dbReference>
<dbReference type="Gene3D" id="3.40.50.720">
    <property type="entry name" value="NAD(P)-binding Rossmann-like Domain"/>
    <property type="match status" value="1"/>
</dbReference>
<comment type="caution">
    <text evidence="2">The sequence shown here is derived from an EMBL/GenBank/DDBJ whole genome shotgun (WGS) entry which is preliminary data.</text>
</comment>
<gene>
    <name evidence="2" type="ORF">GGX14DRAFT_570057</name>
</gene>
<dbReference type="Pfam" id="PF00106">
    <property type="entry name" value="adh_short"/>
    <property type="match status" value="1"/>
</dbReference>
<dbReference type="PANTHER" id="PTHR43157:SF31">
    <property type="entry name" value="PHOSPHATIDYLINOSITOL-GLYCAN BIOSYNTHESIS CLASS F PROTEIN"/>
    <property type="match status" value="1"/>
</dbReference>
<dbReference type="Proteomes" id="UP001219525">
    <property type="component" value="Unassembled WGS sequence"/>
</dbReference>
<evidence type="ECO:0000256" key="1">
    <source>
        <dbReference type="ARBA" id="ARBA00023002"/>
    </source>
</evidence>
<dbReference type="GO" id="GO:0016491">
    <property type="term" value="F:oxidoreductase activity"/>
    <property type="evidence" value="ECO:0007669"/>
    <property type="project" value="UniProtKB-KW"/>
</dbReference>
<organism evidence="2 3">
    <name type="scientific">Mycena pura</name>
    <dbReference type="NCBI Taxonomy" id="153505"/>
    <lineage>
        <taxon>Eukaryota</taxon>
        <taxon>Fungi</taxon>
        <taxon>Dikarya</taxon>
        <taxon>Basidiomycota</taxon>
        <taxon>Agaricomycotina</taxon>
        <taxon>Agaricomycetes</taxon>
        <taxon>Agaricomycetidae</taxon>
        <taxon>Agaricales</taxon>
        <taxon>Marasmiineae</taxon>
        <taxon>Mycenaceae</taxon>
        <taxon>Mycena</taxon>
    </lineage>
</organism>
<dbReference type="AlphaFoldDB" id="A0AAD6V5V4"/>
<evidence type="ECO:0000313" key="2">
    <source>
        <dbReference type="EMBL" id="KAJ7203602.1"/>
    </source>
</evidence>
<reference evidence="2" key="1">
    <citation type="submission" date="2023-03" db="EMBL/GenBank/DDBJ databases">
        <title>Massive genome expansion in bonnet fungi (Mycena s.s.) driven by repeated elements and novel gene families across ecological guilds.</title>
        <authorList>
            <consortium name="Lawrence Berkeley National Laboratory"/>
            <person name="Harder C.B."/>
            <person name="Miyauchi S."/>
            <person name="Viragh M."/>
            <person name="Kuo A."/>
            <person name="Thoen E."/>
            <person name="Andreopoulos B."/>
            <person name="Lu D."/>
            <person name="Skrede I."/>
            <person name="Drula E."/>
            <person name="Henrissat B."/>
            <person name="Morin E."/>
            <person name="Kohler A."/>
            <person name="Barry K."/>
            <person name="LaButti K."/>
            <person name="Morin E."/>
            <person name="Salamov A."/>
            <person name="Lipzen A."/>
            <person name="Mereny Z."/>
            <person name="Hegedus B."/>
            <person name="Baldrian P."/>
            <person name="Stursova M."/>
            <person name="Weitz H."/>
            <person name="Taylor A."/>
            <person name="Grigoriev I.V."/>
            <person name="Nagy L.G."/>
            <person name="Martin F."/>
            <person name="Kauserud H."/>
        </authorList>
    </citation>
    <scope>NUCLEOTIDE SEQUENCE</scope>
    <source>
        <strain evidence="2">9144</strain>
    </source>
</reference>
<dbReference type="EMBL" id="JARJCW010000050">
    <property type="protein sequence ID" value="KAJ7203602.1"/>
    <property type="molecule type" value="Genomic_DNA"/>
</dbReference>
<name>A0AAD6V5V4_9AGAR</name>